<evidence type="ECO:0000313" key="3">
    <source>
        <dbReference type="Proteomes" id="UP000829685"/>
    </source>
</evidence>
<dbReference type="EMBL" id="JAFIMR010000003">
    <property type="protein sequence ID" value="KAI1879829.1"/>
    <property type="molecule type" value="Genomic_DNA"/>
</dbReference>
<organism evidence="2 3">
    <name type="scientific">Neoarthrinium moseri</name>
    <dbReference type="NCBI Taxonomy" id="1658444"/>
    <lineage>
        <taxon>Eukaryota</taxon>
        <taxon>Fungi</taxon>
        <taxon>Dikarya</taxon>
        <taxon>Ascomycota</taxon>
        <taxon>Pezizomycotina</taxon>
        <taxon>Sordariomycetes</taxon>
        <taxon>Xylariomycetidae</taxon>
        <taxon>Amphisphaeriales</taxon>
        <taxon>Apiosporaceae</taxon>
        <taxon>Neoarthrinium</taxon>
    </lineage>
</organism>
<feature type="region of interest" description="Disordered" evidence="1">
    <location>
        <begin position="1"/>
        <end position="30"/>
    </location>
</feature>
<dbReference type="Proteomes" id="UP000829685">
    <property type="component" value="Unassembled WGS sequence"/>
</dbReference>
<sequence>MGDTPVAGGSARGSGPEGNPGHDDETQLNNGYYRDGASLILAYFNCDLTKDFYKEIPLHSHPGNPTPHGKSEVMNPNEPDNPWILSHPQAFNLANEPHGRFNFERVETACIGKFSLYVDVVYEYSTLARSLSLSQDGDAQFAIRDDEGRIEAFVRDFPGFSEYEVTVQDLLMDEVLIRQMPEFMVWLAYGPKHCAHVTIRTEQADLYKRWLIRHSGWMQLRRAQSIWDVQWGKVYGPIPSAG</sequence>
<protein>
    <submittedName>
        <fullName evidence="2">Uncharacterized protein</fullName>
    </submittedName>
</protein>
<reference evidence="2" key="1">
    <citation type="submission" date="2021-03" db="EMBL/GenBank/DDBJ databases">
        <title>Revisited historic fungal species revealed as producer of novel bioactive compounds through whole genome sequencing and comparative genomics.</title>
        <authorList>
            <person name="Vignolle G.A."/>
            <person name="Hochenegger N."/>
            <person name="Mach R.L."/>
            <person name="Mach-Aigner A.R."/>
            <person name="Javad Rahimi M."/>
            <person name="Salim K.A."/>
            <person name="Chan C.M."/>
            <person name="Lim L.B.L."/>
            <person name="Cai F."/>
            <person name="Druzhinina I.S."/>
            <person name="U'Ren J.M."/>
            <person name="Derntl C."/>
        </authorList>
    </citation>
    <scope>NUCLEOTIDE SEQUENCE</scope>
    <source>
        <strain evidence="2">TUCIM 5799</strain>
    </source>
</reference>
<evidence type="ECO:0000256" key="1">
    <source>
        <dbReference type="SAM" id="MobiDB-lite"/>
    </source>
</evidence>
<keyword evidence="3" id="KW-1185">Reference proteome</keyword>
<name>A0A9Q0ATB4_9PEZI</name>
<dbReference type="AlphaFoldDB" id="A0A9Q0ATB4"/>
<evidence type="ECO:0000313" key="2">
    <source>
        <dbReference type="EMBL" id="KAI1879829.1"/>
    </source>
</evidence>
<comment type="caution">
    <text evidence="2">The sequence shown here is derived from an EMBL/GenBank/DDBJ whole genome shotgun (WGS) entry which is preliminary data.</text>
</comment>
<proteinExistence type="predicted"/>
<gene>
    <name evidence="2" type="ORF">JX265_001450</name>
</gene>
<feature type="region of interest" description="Disordered" evidence="1">
    <location>
        <begin position="59"/>
        <end position="78"/>
    </location>
</feature>
<accession>A0A9Q0ATB4</accession>